<dbReference type="InterPro" id="IPR047057">
    <property type="entry name" value="MerR_fam"/>
</dbReference>
<proteinExistence type="predicted"/>
<dbReference type="PROSITE" id="PS50937">
    <property type="entry name" value="HTH_MERR_2"/>
    <property type="match status" value="1"/>
</dbReference>
<keyword evidence="4" id="KW-1185">Reference proteome</keyword>
<reference evidence="3 4" key="1">
    <citation type="journal article" date="2023" name="Microbiol. Spectr.">
        <title>Symbiosis of Carpenter Bees with Uncharacterized Lactic Acid Bacteria Showing NAD Auxotrophy.</title>
        <authorList>
            <person name="Kawasaki S."/>
            <person name="Ozawa K."/>
            <person name="Mori T."/>
            <person name="Yamamoto A."/>
            <person name="Ito M."/>
            <person name="Ohkuma M."/>
            <person name="Sakamoto M."/>
            <person name="Matsutani M."/>
        </authorList>
    </citation>
    <scope>NUCLEOTIDE SEQUENCE [LARGE SCALE GENOMIC DNA]</scope>
    <source>
        <strain evidence="3 4">Kim37-2</strain>
    </source>
</reference>
<dbReference type="InterPro" id="IPR009061">
    <property type="entry name" value="DNA-bd_dom_put_sf"/>
</dbReference>
<dbReference type="PANTHER" id="PTHR30204">
    <property type="entry name" value="REDOX-CYCLING DRUG-SENSING TRANSCRIPTIONAL ACTIVATOR SOXR"/>
    <property type="match status" value="1"/>
</dbReference>
<protein>
    <submittedName>
        <fullName evidence="3">Transcriptional regulator</fullName>
    </submittedName>
</protein>
<dbReference type="PANTHER" id="PTHR30204:SF98">
    <property type="entry name" value="HTH-TYPE TRANSCRIPTIONAL REGULATOR ADHR"/>
    <property type="match status" value="1"/>
</dbReference>
<evidence type="ECO:0000313" key="3">
    <source>
        <dbReference type="EMBL" id="BDR52169.1"/>
    </source>
</evidence>
<dbReference type="InterPro" id="IPR000551">
    <property type="entry name" value="MerR-type_HTH_dom"/>
</dbReference>
<dbReference type="EMBL" id="AP026798">
    <property type="protein sequence ID" value="BDR52169.1"/>
    <property type="molecule type" value="Genomic_DNA"/>
</dbReference>
<dbReference type="Pfam" id="PF13411">
    <property type="entry name" value="MerR_1"/>
    <property type="match status" value="1"/>
</dbReference>
<sequence length="224" mass="24606">MKLAELSRESGVSAATIKYYLRLGLLPAGQKVSARVSEYSPAHLQRLRLITNLVHVVGLSIAQTEQVLSSIDQTDLSLEGAIEQATVALPSATTREQAEESKCGLKCKRTETSDRKHLAAIAQELKDCGFGDVPDLEYVRHLELAILAAREAGLTVDQQMLEQYSEAARTLARIDFAHIPTDDRDNAIDISILGTVMLEPIILGLRRLAHRELIERGLPSQEGK</sequence>
<dbReference type="Gene3D" id="1.10.1660.10">
    <property type="match status" value="1"/>
</dbReference>
<name>A0ABM8B603_9BIFI</name>
<evidence type="ECO:0000313" key="4">
    <source>
        <dbReference type="Proteomes" id="UP001321766"/>
    </source>
</evidence>
<keyword evidence="1" id="KW-0238">DNA-binding</keyword>
<evidence type="ECO:0000256" key="1">
    <source>
        <dbReference type="ARBA" id="ARBA00023125"/>
    </source>
</evidence>
<dbReference type="SMART" id="SM00422">
    <property type="entry name" value="HTH_MERR"/>
    <property type="match status" value="1"/>
</dbReference>
<evidence type="ECO:0000259" key="2">
    <source>
        <dbReference type="PROSITE" id="PS50937"/>
    </source>
</evidence>
<gene>
    <name evidence="3" type="ORF">KIM372_00760</name>
</gene>
<accession>A0ABM8B603</accession>
<dbReference type="SUPFAM" id="SSF46955">
    <property type="entry name" value="Putative DNA-binding domain"/>
    <property type="match status" value="1"/>
</dbReference>
<feature type="domain" description="HTH merR-type" evidence="2">
    <location>
        <begin position="1"/>
        <end position="70"/>
    </location>
</feature>
<dbReference type="Proteomes" id="UP001321766">
    <property type="component" value="Chromosome"/>
</dbReference>
<organism evidence="3 4">
    <name type="scientific">Bombiscardovia nodaiensis</name>
    <dbReference type="NCBI Taxonomy" id="2932181"/>
    <lineage>
        <taxon>Bacteria</taxon>
        <taxon>Bacillati</taxon>
        <taxon>Actinomycetota</taxon>
        <taxon>Actinomycetes</taxon>
        <taxon>Bifidobacteriales</taxon>
        <taxon>Bifidobacteriaceae</taxon>
        <taxon>Bombiscardovia</taxon>
    </lineage>
</organism>